<gene>
    <name evidence="10" type="ORF">DJ568_08050</name>
</gene>
<keyword evidence="4" id="KW-0808">Transferase</keyword>
<evidence type="ECO:0000256" key="5">
    <source>
        <dbReference type="ARBA" id="ARBA00022777"/>
    </source>
</evidence>
<dbReference type="Gene3D" id="1.10.287.130">
    <property type="match status" value="1"/>
</dbReference>
<keyword evidence="3" id="KW-0597">Phosphoprotein</keyword>
<dbReference type="InterPro" id="IPR003661">
    <property type="entry name" value="HisK_dim/P_dom"/>
</dbReference>
<dbReference type="InterPro" id="IPR004358">
    <property type="entry name" value="Sig_transdc_His_kin-like_C"/>
</dbReference>
<dbReference type="PRINTS" id="PR00344">
    <property type="entry name" value="BCTRLSENSOR"/>
</dbReference>
<evidence type="ECO:0000259" key="9">
    <source>
        <dbReference type="PROSITE" id="PS50113"/>
    </source>
</evidence>
<organism evidence="10 11">
    <name type="scientific">Mucilaginibacter hurinus</name>
    <dbReference type="NCBI Taxonomy" id="2201324"/>
    <lineage>
        <taxon>Bacteria</taxon>
        <taxon>Pseudomonadati</taxon>
        <taxon>Bacteroidota</taxon>
        <taxon>Sphingobacteriia</taxon>
        <taxon>Sphingobacteriales</taxon>
        <taxon>Sphingobacteriaceae</taxon>
        <taxon>Mucilaginibacter</taxon>
    </lineage>
</organism>
<reference evidence="10 11" key="1">
    <citation type="submission" date="2018-05" db="EMBL/GenBank/DDBJ databases">
        <title>Mucilaginibacter hurinus sp. nov., isolated from briquette warehouse soil.</title>
        <authorList>
            <person name="Choi L."/>
        </authorList>
    </citation>
    <scope>NUCLEOTIDE SEQUENCE [LARGE SCALE GENOMIC DNA]</scope>
    <source>
        <strain evidence="10 11">ZR32</strain>
    </source>
</reference>
<evidence type="ECO:0000256" key="2">
    <source>
        <dbReference type="ARBA" id="ARBA00012438"/>
    </source>
</evidence>
<dbReference type="CDD" id="cd00082">
    <property type="entry name" value="HisKA"/>
    <property type="match status" value="1"/>
</dbReference>
<dbReference type="SMART" id="SM00388">
    <property type="entry name" value="HisKA"/>
    <property type="match status" value="1"/>
</dbReference>
<keyword evidence="6" id="KW-0902">Two-component regulatory system</keyword>
<dbReference type="CDD" id="cd00130">
    <property type="entry name" value="PAS"/>
    <property type="match status" value="1"/>
</dbReference>
<dbReference type="SMART" id="SM00091">
    <property type="entry name" value="PAS"/>
    <property type="match status" value="4"/>
</dbReference>
<evidence type="ECO:0000313" key="11">
    <source>
        <dbReference type="Proteomes" id="UP000253209"/>
    </source>
</evidence>
<dbReference type="InterPro" id="IPR035965">
    <property type="entry name" value="PAS-like_dom_sf"/>
</dbReference>
<dbReference type="InterPro" id="IPR052162">
    <property type="entry name" value="Sensor_kinase/Photoreceptor"/>
</dbReference>
<dbReference type="CDD" id="cd00075">
    <property type="entry name" value="HATPase"/>
    <property type="match status" value="1"/>
</dbReference>
<dbReference type="Pfam" id="PF00512">
    <property type="entry name" value="HisKA"/>
    <property type="match status" value="1"/>
</dbReference>
<dbReference type="RefSeq" id="WP_114004756.1">
    <property type="nucleotide sequence ID" value="NZ_QGDC01000004.1"/>
</dbReference>
<dbReference type="SMART" id="SM00387">
    <property type="entry name" value="HATPase_c"/>
    <property type="match status" value="1"/>
</dbReference>
<proteinExistence type="predicted"/>
<dbReference type="Pfam" id="PF02518">
    <property type="entry name" value="HATPase_c"/>
    <property type="match status" value="1"/>
</dbReference>
<dbReference type="InterPro" id="IPR013656">
    <property type="entry name" value="PAS_4"/>
</dbReference>
<comment type="caution">
    <text evidence="10">The sequence shown here is derived from an EMBL/GenBank/DDBJ whole genome shotgun (WGS) entry which is preliminary data.</text>
</comment>
<dbReference type="InterPro" id="IPR000700">
    <property type="entry name" value="PAS-assoc_C"/>
</dbReference>
<dbReference type="Pfam" id="PF08448">
    <property type="entry name" value="PAS_4"/>
    <property type="match status" value="1"/>
</dbReference>
<dbReference type="NCBIfam" id="TIGR00229">
    <property type="entry name" value="sensory_box"/>
    <property type="match status" value="2"/>
</dbReference>
<protein>
    <recommendedName>
        <fullName evidence="2">histidine kinase</fullName>
        <ecNumber evidence="2">2.7.13.3</ecNumber>
    </recommendedName>
</protein>
<keyword evidence="11" id="KW-1185">Reference proteome</keyword>
<comment type="catalytic activity">
    <reaction evidence="1">
        <text>ATP + protein L-histidine = ADP + protein N-phospho-L-histidine.</text>
        <dbReference type="EC" id="2.7.13.3"/>
    </reaction>
</comment>
<accession>A0A367GQZ3</accession>
<dbReference type="SUPFAM" id="SSF55785">
    <property type="entry name" value="PYP-like sensor domain (PAS domain)"/>
    <property type="match status" value="4"/>
</dbReference>
<dbReference type="FunFam" id="3.30.565.10:FF:000006">
    <property type="entry name" value="Sensor histidine kinase WalK"/>
    <property type="match status" value="1"/>
</dbReference>
<evidence type="ECO:0000256" key="3">
    <source>
        <dbReference type="ARBA" id="ARBA00022553"/>
    </source>
</evidence>
<dbReference type="InterPro" id="IPR013655">
    <property type="entry name" value="PAS_fold_3"/>
</dbReference>
<evidence type="ECO:0000256" key="6">
    <source>
        <dbReference type="ARBA" id="ARBA00023012"/>
    </source>
</evidence>
<keyword evidence="5" id="KW-0418">Kinase</keyword>
<evidence type="ECO:0000256" key="4">
    <source>
        <dbReference type="ARBA" id="ARBA00022679"/>
    </source>
</evidence>
<feature type="domain" description="PAC" evidence="9">
    <location>
        <begin position="629"/>
        <end position="681"/>
    </location>
</feature>
<dbReference type="PANTHER" id="PTHR43304:SF1">
    <property type="entry name" value="PAC DOMAIN-CONTAINING PROTEIN"/>
    <property type="match status" value="1"/>
</dbReference>
<dbReference type="FunFam" id="1.10.287.130:FF:000001">
    <property type="entry name" value="Two-component sensor histidine kinase"/>
    <property type="match status" value="1"/>
</dbReference>
<evidence type="ECO:0000259" key="8">
    <source>
        <dbReference type="PROSITE" id="PS50109"/>
    </source>
</evidence>
<dbReference type="PROSITE" id="PS50113">
    <property type="entry name" value="PAC"/>
    <property type="match status" value="2"/>
</dbReference>
<dbReference type="InterPro" id="IPR001610">
    <property type="entry name" value="PAC"/>
</dbReference>
<dbReference type="Gene3D" id="2.10.70.100">
    <property type="match status" value="2"/>
</dbReference>
<dbReference type="Gene3D" id="3.30.450.20">
    <property type="entry name" value="PAS domain"/>
    <property type="match status" value="5"/>
</dbReference>
<dbReference type="SMART" id="SM00086">
    <property type="entry name" value="PAC"/>
    <property type="match status" value="3"/>
</dbReference>
<dbReference type="InterPro" id="IPR000014">
    <property type="entry name" value="PAS"/>
</dbReference>
<dbReference type="InterPro" id="IPR005467">
    <property type="entry name" value="His_kinase_dom"/>
</dbReference>
<name>A0A367GQZ3_9SPHI</name>
<feature type="domain" description="PAC" evidence="9">
    <location>
        <begin position="502"/>
        <end position="554"/>
    </location>
</feature>
<dbReference type="SUPFAM" id="SSF55874">
    <property type="entry name" value="ATPase domain of HSP90 chaperone/DNA topoisomerase II/histidine kinase"/>
    <property type="match status" value="1"/>
</dbReference>
<dbReference type="AlphaFoldDB" id="A0A367GQZ3"/>
<keyword evidence="7" id="KW-0472">Membrane</keyword>
<dbReference type="InterPro" id="IPR036890">
    <property type="entry name" value="HATPase_C_sf"/>
</dbReference>
<dbReference type="PROSITE" id="PS50109">
    <property type="entry name" value="HIS_KIN"/>
    <property type="match status" value="1"/>
</dbReference>
<sequence>MFQQQTDTSFLDGGGESAQIIRSIDWSANPVGPISDWPQTLKTVLGIILRTKFPMFLFWGPELICFYNDAYRPSLGNNGKHPTAMGQRGEDCWPEIWDFIKPLIDKVMLRGESTWFDDQLLPIFRNGKIEDVYWTFSYSPVNDDSGRPAGVFVTCNETTEKVLSVKIEEENRDQLAFAVDAAELGTWDYNPFTQKIKANQRLKEWFGLPADEELDLSIALNAITEADRPRVVAAIERALDISSGGKYDITYTIINPVTKIERVVRTKGRAHFNAEGIAWRFNGTQQDVTDDSKARRQLIESEKNFRAMILQAPVAMCVLKGPNHIVEVANEHILELWNKTIEQTLNKPLFEGLPEVKGQGLEELLEGVLKTGEKFAASEHPVFLPRHGKMELFYINFVYAPFLNGQDIEGIIVVATDVTAQVTARQKIQDAEERARLAMDAVEMGAYDLDYITNELITSPRYNQIWGFEKGASRDEYLDAIHPDDMELRLNAHQESLKTGHLRYEARIKRKDKSVRWVRAEGKLYFDENNQPVRLLGTVIDITDAKRAEDALIEINQKLEIALEAGSLGSYELNIATGEIQCNEQFKEDFGLKGEQVFTFNRLINIVAPNHRDKVRRAVSEAIKYKTAYSEEFQVIWPDNAVHWLRAAGKVRFTEEGKPAIIIGVTFDITDHKNLQQQKDDFISIASHELKTPVTSIKAYTQVLERMLKQKGDTKEAGMISKMDSQVNRLTGLIGDLLDVTKINAGKLQFNDVDFKFAALVTEVVEDLQRTTEKHRLINEFNYEGTVHADRERIAQVITNLITNAIKYSPQPGDILIRSALHDNEVHLCVEDFGVGIAEEKQEHVFEQFYRVSGNKQHTFPGLGLGLYISSEIVKREGGRIWVNSVENKGSTFCFALPVQQSR</sequence>
<dbReference type="InterPro" id="IPR003594">
    <property type="entry name" value="HATPase_dom"/>
</dbReference>
<feature type="domain" description="Histidine kinase" evidence="8">
    <location>
        <begin position="685"/>
        <end position="901"/>
    </location>
</feature>
<dbReference type="InterPro" id="IPR036097">
    <property type="entry name" value="HisK_dim/P_sf"/>
</dbReference>
<dbReference type="EC" id="2.7.13.3" evidence="2"/>
<dbReference type="GO" id="GO:0000155">
    <property type="term" value="F:phosphorelay sensor kinase activity"/>
    <property type="evidence" value="ECO:0007669"/>
    <property type="project" value="InterPro"/>
</dbReference>
<evidence type="ECO:0000256" key="7">
    <source>
        <dbReference type="ARBA" id="ARBA00023136"/>
    </source>
</evidence>
<dbReference type="EMBL" id="QGDC01000004">
    <property type="protein sequence ID" value="RCH55133.1"/>
    <property type="molecule type" value="Genomic_DNA"/>
</dbReference>
<dbReference type="SUPFAM" id="SSF47384">
    <property type="entry name" value="Homodimeric domain of signal transducing histidine kinase"/>
    <property type="match status" value="1"/>
</dbReference>
<dbReference type="Gene3D" id="3.30.565.10">
    <property type="entry name" value="Histidine kinase-like ATPase, C-terminal domain"/>
    <property type="match status" value="1"/>
</dbReference>
<dbReference type="OrthoDB" id="9813151at2"/>
<dbReference type="Proteomes" id="UP000253209">
    <property type="component" value="Unassembled WGS sequence"/>
</dbReference>
<evidence type="ECO:0000256" key="1">
    <source>
        <dbReference type="ARBA" id="ARBA00000085"/>
    </source>
</evidence>
<evidence type="ECO:0000313" key="10">
    <source>
        <dbReference type="EMBL" id="RCH55133.1"/>
    </source>
</evidence>
<dbReference type="Pfam" id="PF08447">
    <property type="entry name" value="PAS_3"/>
    <property type="match status" value="3"/>
</dbReference>
<dbReference type="PANTHER" id="PTHR43304">
    <property type="entry name" value="PHYTOCHROME-LIKE PROTEIN CPH1"/>
    <property type="match status" value="1"/>
</dbReference>